<proteinExistence type="inferred from homology"/>
<evidence type="ECO:0000256" key="4">
    <source>
        <dbReference type="ARBA" id="ARBA00023002"/>
    </source>
</evidence>
<dbReference type="InterPro" id="IPR050416">
    <property type="entry name" value="FAD-linked_Oxidoreductase"/>
</dbReference>
<keyword evidence="4" id="KW-0560">Oxidoreductase</keyword>
<dbReference type="PROSITE" id="PS51387">
    <property type="entry name" value="FAD_PCMH"/>
    <property type="match status" value="1"/>
</dbReference>
<comment type="caution">
    <text evidence="7">The sequence shown here is derived from an EMBL/GenBank/DDBJ whole genome shotgun (WGS) entry which is preliminary data.</text>
</comment>
<dbReference type="GO" id="GO:0071949">
    <property type="term" value="F:FAD binding"/>
    <property type="evidence" value="ECO:0007669"/>
    <property type="project" value="InterPro"/>
</dbReference>
<dbReference type="InterPro" id="IPR016166">
    <property type="entry name" value="FAD-bd_PCMH"/>
</dbReference>
<keyword evidence="3" id="KW-0274">FAD</keyword>
<dbReference type="RefSeq" id="XP_060298546.1">
    <property type="nucleotide sequence ID" value="XM_060439696.1"/>
</dbReference>
<dbReference type="InterPro" id="IPR036318">
    <property type="entry name" value="FAD-bd_PCMH-like_sf"/>
</dbReference>
<dbReference type="Proteomes" id="UP001172101">
    <property type="component" value="Unassembled WGS sequence"/>
</dbReference>
<dbReference type="SUPFAM" id="SSF56176">
    <property type="entry name" value="FAD-binding/transporter-associated domain-like"/>
    <property type="match status" value="1"/>
</dbReference>
<dbReference type="PANTHER" id="PTHR42973:SF53">
    <property type="entry name" value="FAD-BINDING PCMH-TYPE DOMAIN-CONTAINING PROTEIN-RELATED"/>
    <property type="match status" value="1"/>
</dbReference>
<feature type="domain" description="FAD-binding PCMH-type" evidence="6">
    <location>
        <begin position="65"/>
        <end position="170"/>
    </location>
</feature>
<dbReference type="GO" id="GO:0016491">
    <property type="term" value="F:oxidoreductase activity"/>
    <property type="evidence" value="ECO:0007669"/>
    <property type="project" value="UniProtKB-KW"/>
</dbReference>
<feature type="chain" id="PRO_5041215515" description="FAD-binding PCMH-type domain-containing protein" evidence="5">
    <location>
        <begin position="22"/>
        <end position="170"/>
    </location>
</feature>
<name>A0AA40AV88_9PEZI</name>
<dbReference type="EMBL" id="JAUIRO010000003">
    <property type="protein sequence ID" value="KAK0722622.1"/>
    <property type="molecule type" value="Genomic_DNA"/>
</dbReference>
<keyword evidence="5" id="KW-0732">Signal</keyword>
<sequence length="170" mass="17676">MLLPPLLRLAPAFLHLTLATASNSTSLLGTRPCDALAAAGLGDILLSPTDSGYEPQVATWWSLNAQLRPWCLVLPRSTAEVSRALATLVAAGHGAGSWHIAVRSGGHGWPGSNSVANGVTIDLSHLNATHYDGATNTARLQPGARWEHAYAALQAQGLEGSIRGEEALSG</sequence>
<dbReference type="AlphaFoldDB" id="A0AA40AV88"/>
<organism evidence="7 8">
    <name type="scientific">Lasiosphaeria miniovina</name>
    <dbReference type="NCBI Taxonomy" id="1954250"/>
    <lineage>
        <taxon>Eukaryota</taxon>
        <taxon>Fungi</taxon>
        <taxon>Dikarya</taxon>
        <taxon>Ascomycota</taxon>
        <taxon>Pezizomycotina</taxon>
        <taxon>Sordariomycetes</taxon>
        <taxon>Sordariomycetidae</taxon>
        <taxon>Sordariales</taxon>
        <taxon>Lasiosphaeriaceae</taxon>
        <taxon>Lasiosphaeria</taxon>
    </lineage>
</organism>
<evidence type="ECO:0000259" key="6">
    <source>
        <dbReference type="PROSITE" id="PS51387"/>
    </source>
</evidence>
<keyword evidence="2" id="KW-0285">Flavoprotein</keyword>
<comment type="similarity">
    <text evidence="1">Belongs to the oxygen-dependent FAD-linked oxidoreductase family.</text>
</comment>
<evidence type="ECO:0000313" key="7">
    <source>
        <dbReference type="EMBL" id="KAK0722622.1"/>
    </source>
</evidence>
<dbReference type="Pfam" id="PF01565">
    <property type="entry name" value="FAD_binding_4"/>
    <property type="match status" value="1"/>
</dbReference>
<evidence type="ECO:0000313" key="8">
    <source>
        <dbReference type="Proteomes" id="UP001172101"/>
    </source>
</evidence>
<dbReference type="InterPro" id="IPR006094">
    <property type="entry name" value="Oxid_FAD_bind_N"/>
</dbReference>
<gene>
    <name evidence="7" type="ORF">B0T26DRAFT_674306</name>
</gene>
<evidence type="ECO:0000256" key="1">
    <source>
        <dbReference type="ARBA" id="ARBA00005466"/>
    </source>
</evidence>
<keyword evidence="8" id="KW-1185">Reference proteome</keyword>
<dbReference type="Gene3D" id="3.30.465.10">
    <property type="match status" value="1"/>
</dbReference>
<evidence type="ECO:0000256" key="2">
    <source>
        <dbReference type="ARBA" id="ARBA00022630"/>
    </source>
</evidence>
<evidence type="ECO:0000256" key="3">
    <source>
        <dbReference type="ARBA" id="ARBA00022827"/>
    </source>
</evidence>
<evidence type="ECO:0000256" key="5">
    <source>
        <dbReference type="SAM" id="SignalP"/>
    </source>
</evidence>
<dbReference type="InterPro" id="IPR016169">
    <property type="entry name" value="FAD-bd_PCMH_sub2"/>
</dbReference>
<reference evidence="7" key="1">
    <citation type="submission" date="2023-06" db="EMBL/GenBank/DDBJ databases">
        <title>Genome-scale phylogeny and comparative genomics of the fungal order Sordariales.</title>
        <authorList>
            <consortium name="Lawrence Berkeley National Laboratory"/>
            <person name="Hensen N."/>
            <person name="Bonometti L."/>
            <person name="Westerberg I."/>
            <person name="Brannstrom I.O."/>
            <person name="Guillou S."/>
            <person name="Cros-Aarteil S."/>
            <person name="Calhoun S."/>
            <person name="Haridas S."/>
            <person name="Kuo A."/>
            <person name="Mondo S."/>
            <person name="Pangilinan J."/>
            <person name="Riley R."/>
            <person name="LaButti K."/>
            <person name="Andreopoulos B."/>
            <person name="Lipzen A."/>
            <person name="Chen C."/>
            <person name="Yanf M."/>
            <person name="Daum C."/>
            <person name="Ng V."/>
            <person name="Clum A."/>
            <person name="Steindorff A."/>
            <person name="Ohm R."/>
            <person name="Martin F."/>
            <person name="Silar P."/>
            <person name="Natvig D."/>
            <person name="Lalanne C."/>
            <person name="Gautier V."/>
            <person name="Ament-velasquez S.L."/>
            <person name="Kruys A."/>
            <person name="Hutchinson M.I."/>
            <person name="Powell A.J."/>
            <person name="Barry K."/>
            <person name="Miller A.N."/>
            <person name="Grigoriev I.V."/>
            <person name="Debuchy R."/>
            <person name="Gladieux P."/>
            <person name="Thoren M.H."/>
            <person name="Johannesson H."/>
        </authorList>
    </citation>
    <scope>NUCLEOTIDE SEQUENCE</scope>
    <source>
        <strain evidence="7">SMH2392-1A</strain>
    </source>
</reference>
<feature type="signal peptide" evidence="5">
    <location>
        <begin position="1"/>
        <end position="21"/>
    </location>
</feature>
<accession>A0AA40AV88</accession>
<protein>
    <recommendedName>
        <fullName evidence="6">FAD-binding PCMH-type domain-containing protein</fullName>
    </recommendedName>
</protein>
<dbReference type="PANTHER" id="PTHR42973">
    <property type="entry name" value="BINDING OXIDOREDUCTASE, PUTATIVE (AFU_ORTHOLOGUE AFUA_1G17690)-RELATED"/>
    <property type="match status" value="1"/>
</dbReference>
<dbReference type="GeneID" id="85322966"/>